<name>A0AAV7WTK9_PLEWA</name>
<sequence length="215" mass="23522">MLLGPAGEPSNTRRHRGPRRKEARLQRRASPLFRVTDLCPSSPPPKPRGERSPLAGAGGRGICRSTPPLMVVAAARAGGGAPLTAGLQEARLSVTGWSVTRGRGLKRAGGRQWLHLLTACSSRRLHRVFTVPPFRSERRGEEGGSKEPSYPAPCGASLLYCFGRACPTPLSYRRTLVPSYRCTTVHCLRLLVSRYATSSRKQESEIPFSIKYSKM</sequence>
<dbReference type="Proteomes" id="UP001066276">
    <property type="component" value="Chromosome 1_1"/>
</dbReference>
<gene>
    <name evidence="2" type="ORF">NDU88_003836</name>
</gene>
<dbReference type="AlphaFoldDB" id="A0AAV7WTK9"/>
<comment type="caution">
    <text evidence="2">The sequence shown here is derived from an EMBL/GenBank/DDBJ whole genome shotgun (WGS) entry which is preliminary data.</text>
</comment>
<organism evidence="2 3">
    <name type="scientific">Pleurodeles waltl</name>
    <name type="common">Iberian ribbed newt</name>
    <dbReference type="NCBI Taxonomy" id="8319"/>
    <lineage>
        <taxon>Eukaryota</taxon>
        <taxon>Metazoa</taxon>
        <taxon>Chordata</taxon>
        <taxon>Craniata</taxon>
        <taxon>Vertebrata</taxon>
        <taxon>Euteleostomi</taxon>
        <taxon>Amphibia</taxon>
        <taxon>Batrachia</taxon>
        <taxon>Caudata</taxon>
        <taxon>Salamandroidea</taxon>
        <taxon>Salamandridae</taxon>
        <taxon>Pleurodelinae</taxon>
        <taxon>Pleurodeles</taxon>
    </lineage>
</organism>
<protein>
    <submittedName>
        <fullName evidence="2">Uncharacterized protein</fullName>
    </submittedName>
</protein>
<reference evidence="2" key="1">
    <citation type="journal article" date="2022" name="bioRxiv">
        <title>Sequencing and chromosome-scale assembly of the giantPleurodeles waltlgenome.</title>
        <authorList>
            <person name="Brown T."/>
            <person name="Elewa A."/>
            <person name="Iarovenko S."/>
            <person name="Subramanian E."/>
            <person name="Araus A.J."/>
            <person name="Petzold A."/>
            <person name="Susuki M."/>
            <person name="Suzuki K.-i.T."/>
            <person name="Hayashi T."/>
            <person name="Toyoda A."/>
            <person name="Oliveira C."/>
            <person name="Osipova E."/>
            <person name="Leigh N.D."/>
            <person name="Simon A."/>
            <person name="Yun M.H."/>
        </authorList>
    </citation>
    <scope>NUCLEOTIDE SEQUENCE</scope>
    <source>
        <strain evidence="2">20211129_DDA</strain>
        <tissue evidence="2">Liver</tissue>
    </source>
</reference>
<proteinExistence type="predicted"/>
<feature type="region of interest" description="Disordered" evidence="1">
    <location>
        <begin position="1"/>
        <end position="61"/>
    </location>
</feature>
<accession>A0AAV7WTK9</accession>
<evidence type="ECO:0000313" key="3">
    <source>
        <dbReference type="Proteomes" id="UP001066276"/>
    </source>
</evidence>
<feature type="compositionally biased region" description="Basic residues" evidence="1">
    <location>
        <begin position="12"/>
        <end position="22"/>
    </location>
</feature>
<keyword evidence="3" id="KW-1185">Reference proteome</keyword>
<evidence type="ECO:0000256" key="1">
    <source>
        <dbReference type="SAM" id="MobiDB-lite"/>
    </source>
</evidence>
<evidence type="ECO:0000313" key="2">
    <source>
        <dbReference type="EMBL" id="KAJ1216231.1"/>
    </source>
</evidence>
<dbReference type="EMBL" id="JANPWB010000001">
    <property type="protein sequence ID" value="KAJ1216231.1"/>
    <property type="molecule type" value="Genomic_DNA"/>
</dbReference>